<feature type="compositionally biased region" description="Basic and acidic residues" evidence="2">
    <location>
        <begin position="445"/>
        <end position="454"/>
    </location>
</feature>
<protein>
    <submittedName>
        <fullName evidence="3">Uncharacterized protein</fullName>
    </submittedName>
</protein>
<evidence type="ECO:0000256" key="2">
    <source>
        <dbReference type="SAM" id="MobiDB-lite"/>
    </source>
</evidence>
<dbReference type="EMBL" id="NAJP01000005">
    <property type="protein sequence ID" value="TKA47707.1"/>
    <property type="molecule type" value="Genomic_DNA"/>
</dbReference>
<feature type="region of interest" description="Disordered" evidence="2">
    <location>
        <begin position="163"/>
        <end position="191"/>
    </location>
</feature>
<dbReference type="GO" id="GO:0007076">
    <property type="term" value="P:mitotic chromosome condensation"/>
    <property type="evidence" value="ECO:0007669"/>
    <property type="project" value="TreeGrafter"/>
</dbReference>
<feature type="region of interest" description="Disordered" evidence="2">
    <location>
        <begin position="596"/>
        <end position="657"/>
    </location>
</feature>
<feature type="region of interest" description="Disordered" evidence="2">
    <location>
        <begin position="519"/>
        <end position="541"/>
    </location>
</feature>
<comment type="caution">
    <text evidence="3">The sequence shown here is derived from an EMBL/GenBank/DDBJ whole genome shotgun (WGS) entry which is preliminary data.</text>
</comment>
<feature type="compositionally biased region" description="Basic residues" evidence="2">
    <location>
        <begin position="352"/>
        <end position="361"/>
    </location>
</feature>
<feature type="compositionally biased region" description="Basic and acidic residues" evidence="2">
    <location>
        <begin position="760"/>
        <end position="771"/>
    </location>
</feature>
<dbReference type="PANTHER" id="PTHR43941">
    <property type="entry name" value="STRUCTURAL MAINTENANCE OF CHROMOSOMES PROTEIN 2"/>
    <property type="match status" value="1"/>
</dbReference>
<accession>A0A4U0VEZ5</accession>
<dbReference type="GO" id="GO:0003682">
    <property type="term" value="F:chromatin binding"/>
    <property type="evidence" value="ECO:0007669"/>
    <property type="project" value="TreeGrafter"/>
</dbReference>
<gene>
    <name evidence="3" type="ORF">B0A54_02081</name>
</gene>
<dbReference type="AlphaFoldDB" id="A0A4U0VEZ5"/>
<feature type="coiled-coil region" evidence="1">
    <location>
        <begin position="269"/>
        <end position="300"/>
    </location>
</feature>
<feature type="region of interest" description="Disordered" evidence="2">
    <location>
        <begin position="337"/>
        <end position="389"/>
    </location>
</feature>
<keyword evidence="1" id="KW-0175">Coiled coil</keyword>
<proteinExistence type="predicted"/>
<evidence type="ECO:0000256" key="1">
    <source>
        <dbReference type="SAM" id="Coils"/>
    </source>
</evidence>
<evidence type="ECO:0000313" key="3">
    <source>
        <dbReference type="EMBL" id="TKA47707.1"/>
    </source>
</evidence>
<dbReference type="GO" id="GO:0000796">
    <property type="term" value="C:condensin complex"/>
    <property type="evidence" value="ECO:0007669"/>
    <property type="project" value="TreeGrafter"/>
</dbReference>
<dbReference type="PANTHER" id="PTHR43941:SF1">
    <property type="entry name" value="STRUCTURAL MAINTENANCE OF CHROMOSOMES PROTEIN 2"/>
    <property type="match status" value="1"/>
</dbReference>
<feature type="compositionally biased region" description="Low complexity" evidence="2">
    <location>
        <begin position="629"/>
        <end position="641"/>
    </location>
</feature>
<dbReference type="STRING" id="329885.A0A4U0VEZ5"/>
<feature type="compositionally biased region" description="Basic and acidic residues" evidence="2">
    <location>
        <begin position="173"/>
        <end position="183"/>
    </location>
</feature>
<feature type="region of interest" description="Disordered" evidence="2">
    <location>
        <begin position="401"/>
        <end position="486"/>
    </location>
</feature>
<evidence type="ECO:0000313" key="4">
    <source>
        <dbReference type="Proteomes" id="UP000310066"/>
    </source>
</evidence>
<organism evidence="3 4">
    <name type="scientific">Friedmanniomyces endolithicus</name>
    <dbReference type="NCBI Taxonomy" id="329885"/>
    <lineage>
        <taxon>Eukaryota</taxon>
        <taxon>Fungi</taxon>
        <taxon>Dikarya</taxon>
        <taxon>Ascomycota</taxon>
        <taxon>Pezizomycotina</taxon>
        <taxon>Dothideomycetes</taxon>
        <taxon>Dothideomycetidae</taxon>
        <taxon>Mycosphaerellales</taxon>
        <taxon>Teratosphaeriaceae</taxon>
        <taxon>Friedmanniomyces</taxon>
    </lineage>
</organism>
<dbReference type="Proteomes" id="UP000310066">
    <property type="component" value="Unassembled WGS sequence"/>
</dbReference>
<dbReference type="GO" id="GO:0000793">
    <property type="term" value="C:condensed chromosome"/>
    <property type="evidence" value="ECO:0007669"/>
    <property type="project" value="TreeGrafter"/>
</dbReference>
<feature type="compositionally biased region" description="Low complexity" evidence="2">
    <location>
        <begin position="365"/>
        <end position="383"/>
    </location>
</feature>
<feature type="region of interest" description="Disordered" evidence="2">
    <location>
        <begin position="694"/>
        <end position="771"/>
    </location>
</feature>
<name>A0A4U0VEZ5_9PEZI</name>
<sequence length="771" mass="83981">MADAIQSFLESYRPSETDDASCIPHPRAACCCGNEGCAYLRQNTSALEAVERDVMTAAQLGQALILRHEAYIADSERERKAMTVHIEHLESEKLSLEQKNATVIAENRDLLDQLEAINNAVTESDAHVTSLQATLQSTQLELQKLSKLAARTERLEQQLHDYEQEQAACESSTEAHEQSEKSAVRRWQQAERSLAGMQEQIERIEREAREEKERHVEVVGRLERRHEVERELTTAAGRLKGAAAGKTPEQKPGGTSVVSHFVKDILQDNANLQMGIVELREMLQNSNDEVELLRRQMEDHQPAAQDIEPAPAKVAGQKDLRGELQRAASQELHVHHHYHAPTPTPSASKTPTVRRTKKKRYGVLSPSDFTPPSSFSTPRSSMSHGTPSSAATILQQTAVSIPQQLPSDKRRSAQSNMTHHSMLSPSGSVSPLSTTNRTSSFFDRVFSDGGHESSRPTTPGSEDLGSPFMAPVGSKRTPNGPFRTASAPIVHRRGISPGVGRLSLDSILGTSFDDTLLAGEHSNGHDVIPEENESEWEPESSTTVDDISNIASPLSDDLLNPIHQDDKFYRPPLRRAASHESLLSISGMDIHTLKGRPSQLLAGPSTRPLPPRAELSSAHAHGTPTLATLSRPSDSSRSLLSGMATEQRRLARKSSQGFGSKVGGWVFGRWGATPAPTTTTTATTTTAITTICAVPAQRRPVTPKPPSRTTSSSADPAPLFDPEATPKKSRIRPPGINQSGPISGFGPEVRVQHPPVLRSLDAEGLRKALGR</sequence>
<dbReference type="OrthoDB" id="4088568at2759"/>
<reference evidence="3 4" key="1">
    <citation type="submission" date="2017-03" db="EMBL/GenBank/DDBJ databases">
        <title>Genomes of endolithic fungi from Antarctica.</title>
        <authorList>
            <person name="Coleine C."/>
            <person name="Masonjones S."/>
            <person name="Stajich J.E."/>
        </authorList>
    </citation>
    <scope>NUCLEOTIDE SEQUENCE [LARGE SCALE GENOMIC DNA]</scope>
    <source>
        <strain evidence="3 4">CCFEE 5311</strain>
    </source>
</reference>
<dbReference type="GO" id="GO:0000785">
    <property type="term" value="C:chromatin"/>
    <property type="evidence" value="ECO:0007669"/>
    <property type="project" value="TreeGrafter"/>
</dbReference>
<feature type="compositionally biased region" description="Polar residues" evidence="2">
    <location>
        <begin position="413"/>
        <end position="441"/>
    </location>
</feature>
<feature type="compositionally biased region" description="Acidic residues" evidence="2">
    <location>
        <begin position="529"/>
        <end position="538"/>
    </location>
</feature>